<dbReference type="AlphaFoldDB" id="A0A956SBN1"/>
<reference evidence="2" key="2">
    <citation type="journal article" date="2021" name="Microbiome">
        <title>Successional dynamics and alternative stable states in a saline activated sludge microbial community over 9 years.</title>
        <authorList>
            <person name="Wang Y."/>
            <person name="Ye J."/>
            <person name="Ju F."/>
            <person name="Liu L."/>
            <person name="Boyd J.A."/>
            <person name="Deng Y."/>
            <person name="Parks D.H."/>
            <person name="Jiang X."/>
            <person name="Yin X."/>
            <person name="Woodcroft B.J."/>
            <person name="Tyson G.W."/>
            <person name="Hugenholtz P."/>
            <person name="Polz M.F."/>
            <person name="Zhang T."/>
        </authorList>
    </citation>
    <scope>NUCLEOTIDE SEQUENCE</scope>
    <source>
        <strain evidence="2">HKST-UBA02</strain>
    </source>
</reference>
<proteinExistence type="predicted"/>
<organism evidence="2 3">
    <name type="scientific">Eiseniibacteriota bacterium</name>
    <dbReference type="NCBI Taxonomy" id="2212470"/>
    <lineage>
        <taxon>Bacteria</taxon>
        <taxon>Candidatus Eiseniibacteriota</taxon>
    </lineage>
</organism>
<reference evidence="2" key="1">
    <citation type="submission" date="2020-04" db="EMBL/GenBank/DDBJ databases">
        <authorList>
            <person name="Zhang T."/>
        </authorList>
    </citation>
    <scope>NUCLEOTIDE SEQUENCE</scope>
    <source>
        <strain evidence="2">HKST-UBA02</strain>
    </source>
</reference>
<feature type="domain" description="FlgD/Vpr Ig-like" evidence="1">
    <location>
        <begin position="751"/>
        <end position="808"/>
    </location>
</feature>
<accession>A0A956SBN1</accession>
<dbReference type="Gene3D" id="2.60.40.4070">
    <property type="match status" value="1"/>
</dbReference>
<dbReference type="Pfam" id="PF13860">
    <property type="entry name" value="FlgD_ig"/>
    <property type="match status" value="1"/>
</dbReference>
<dbReference type="InterPro" id="IPR025965">
    <property type="entry name" value="FlgD/Vpr_Ig-like"/>
</dbReference>
<gene>
    <name evidence="2" type="ORF">KDA27_01875</name>
</gene>
<evidence type="ECO:0000313" key="3">
    <source>
        <dbReference type="Proteomes" id="UP000739538"/>
    </source>
</evidence>
<evidence type="ECO:0000259" key="1">
    <source>
        <dbReference type="Pfam" id="PF13860"/>
    </source>
</evidence>
<sequence length="820" mass="88811">MLYPRRTIALWLLAIAAVCAAIAFVRLNPGTPPSSPESPGLVPCDDTPPVVAEALDELSGSDGLEWRAVSILETPWGLDARLRPYVGRVEIRGIDVRVLDDGRRIFEQPQHDGDRLRREAGRLEGIIEERSAAGHRSSSKGATGPISPLLAPPSAVLLVSGSQILLASERVVPGAALLEDDRAATQDGSNGVTAPLPPTVAAIATDFRNEIVGAQVTTMMPVAVETPVPVRVVYDPETLEAAEVIDLRRGASGTAHVFDPNPIVTSGEPGLRDGDPVNVYRVWVPVERLEDSGRLRGEWVRVRTELGEESIEPSHVYDYVSTDPRFEQTMAYYHGDRSLERTSELGFSGLFGQPIQIVVHGTRLDNSWYSPPTREIVFGSGGVDDAEDADIIIHETGHAIHDALVPGFGGGDTRAISEGFSDFWAASLTDGACVGDWDATSYGPPCLRRVDDDVVYPGSLIGSVHKDGRIFSALLWDLREELGAELGETLALAALREQSWDSTWDDAAQALLRAADRLEIPRTRVEPHLAQRGFVARSVVMDLSQDEQARVELPVAVSFLGQDVLAFDIDGAGQIQFVDTRRTDADPAWLVPFAPEDPTGLVLSVRGSVEVDEISLDFTWKDESGAVLERSRTEWTTDTGVVSWCLVDVAPVGEPARSDSRRFWSGAALENSTPSDIDWTADGDWSGLLGFRGTHPAEISDAVGERWEVAPGDTGGFELRRTSIGRSAGDALRLHAQPSPFRESTEVRLYTPVATELSVTVYSADGRLVRKLASGPTERGLTIVQWDGRNDAGRPSPAGRYWIEAKGAGRDAVIPVVRIH</sequence>
<evidence type="ECO:0000313" key="2">
    <source>
        <dbReference type="EMBL" id="MCA9754521.1"/>
    </source>
</evidence>
<dbReference type="EMBL" id="JAGQHS010000005">
    <property type="protein sequence ID" value="MCA9754521.1"/>
    <property type="molecule type" value="Genomic_DNA"/>
</dbReference>
<dbReference type="SUPFAM" id="SSF55486">
    <property type="entry name" value="Metalloproteases ('zincins'), catalytic domain"/>
    <property type="match status" value="1"/>
</dbReference>
<name>A0A956SBN1_UNCEI</name>
<comment type="caution">
    <text evidence="2">The sequence shown here is derived from an EMBL/GenBank/DDBJ whole genome shotgun (WGS) entry which is preliminary data.</text>
</comment>
<protein>
    <recommendedName>
        <fullName evidence="1">FlgD/Vpr Ig-like domain-containing protein</fullName>
    </recommendedName>
</protein>
<dbReference type="Proteomes" id="UP000739538">
    <property type="component" value="Unassembled WGS sequence"/>
</dbReference>